<evidence type="ECO:0000259" key="1">
    <source>
        <dbReference type="Pfam" id="PF02543"/>
    </source>
</evidence>
<dbReference type="InterPro" id="IPR051338">
    <property type="entry name" value="NodU/CmcH_Carbamoyltrnsfr"/>
</dbReference>
<sequence>MTSILGISAFYHDSAATLIKDGKIIAAAQEERFSRKKHDARYPSHAIDYVLKEGKCKLSEIDHIVFFEKPFLKFERLLETYLAFAPSGFRSFSMSMPIWLREKLFQKNLIFDQLKKHDKNFKDIEKINFCEHHYSHAASAFY</sequence>
<dbReference type="EMBL" id="UINC01133162">
    <property type="protein sequence ID" value="SVD15938.1"/>
    <property type="molecule type" value="Genomic_DNA"/>
</dbReference>
<protein>
    <recommendedName>
        <fullName evidence="1">Carbamoyltransferase domain-containing protein</fullName>
    </recommendedName>
</protein>
<dbReference type="InterPro" id="IPR003696">
    <property type="entry name" value="Carbtransf_dom"/>
</dbReference>
<organism evidence="2">
    <name type="scientific">marine metagenome</name>
    <dbReference type="NCBI Taxonomy" id="408172"/>
    <lineage>
        <taxon>unclassified sequences</taxon>
        <taxon>metagenomes</taxon>
        <taxon>ecological metagenomes</taxon>
    </lineage>
</organism>
<proteinExistence type="predicted"/>
<dbReference type="AlphaFoldDB" id="A0A382T3F4"/>
<dbReference type="Gene3D" id="3.30.420.40">
    <property type="match status" value="1"/>
</dbReference>
<gene>
    <name evidence="2" type="ORF">METZ01_LOCUS368792</name>
</gene>
<evidence type="ECO:0000313" key="2">
    <source>
        <dbReference type="EMBL" id="SVD15938.1"/>
    </source>
</evidence>
<feature type="non-terminal residue" evidence="2">
    <location>
        <position position="142"/>
    </location>
</feature>
<dbReference type="GO" id="GO:0003824">
    <property type="term" value="F:catalytic activity"/>
    <property type="evidence" value="ECO:0007669"/>
    <property type="project" value="InterPro"/>
</dbReference>
<dbReference type="Pfam" id="PF02543">
    <property type="entry name" value="Carbam_trans_N"/>
    <property type="match status" value="1"/>
</dbReference>
<name>A0A382T3F4_9ZZZZ</name>
<reference evidence="2" key="1">
    <citation type="submission" date="2018-05" db="EMBL/GenBank/DDBJ databases">
        <authorList>
            <person name="Lanie J.A."/>
            <person name="Ng W.-L."/>
            <person name="Kazmierczak K.M."/>
            <person name="Andrzejewski T.M."/>
            <person name="Davidsen T.M."/>
            <person name="Wayne K.J."/>
            <person name="Tettelin H."/>
            <person name="Glass J.I."/>
            <person name="Rusch D."/>
            <person name="Podicherti R."/>
            <person name="Tsui H.-C.T."/>
            <person name="Winkler M.E."/>
        </authorList>
    </citation>
    <scope>NUCLEOTIDE SEQUENCE</scope>
</reference>
<feature type="domain" description="Carbamoyltransferase" evidence="1">
    <location>
        <begin position="4"/>
        <end position="142"/>
    </location>
</feature>
<dbReference type="PANTHER" id="PTHR34847">
    <property type="entry name" value="NODULATION PROTEIN U"/>
    <property type="match status" value="1"/>
</dbReference>
<dbReference type="PANTHER" id="PTHR34847:SF1">
    <property type="entry name" value="NODULATION PROTEIN U"/>
    <property type="match status" value="1"/>
</dbReference>
<accession>A0A382T3F4</accession>